<comment type="caution">
    <text evidence="2">The sequence shown here is derived from an EMBL/GenBank/DDBJ whole genome shotgun (WGS) entry which is preliminary data.</text>
</comment>
<name>A0A1G2IRW2_9BACT</name>
<dbReference type="Proteomes" id="UP000178632">
    <property type="component" value="Unassembled WGS sequence"/>
</dbReference>
<dbReference type="GO" id="GO:0008757">
    <property type="term" value="F:S-adenosylmethionine-dependent methyltransferase activity"/>
    <property type="evidence" value="ECO:0007669"/>
    <property type="project" value="InterPro"/>
</dbReference>
<dbReference type="InterPro" id="IPR029063">
    <property type="entry name" value="SAM-dependent_MTases_sf"/>
</dbReference>
<dbReference type="EMBL" id="MHPE01000015">
    <property type="protein sequence ID" value="OGZ77141.1"/>
    <property type="molecule type" value="Genomic_DNA"/>
</dbReference>
<dbReference type="SUPFAM" id="SSF53335">
    <property type="entry name" value="S-adenosyl-L-methionine-dependent methyltransferases"/>
    <property type="match status" value="1"/>
</dbReference>
<gene>
    <name evidence="2" type="ORF">A3G45_00530</name>
</gene>
<evidence type="ECO:0000313" key="2">
    <source>
        <dbReference type="EMBL" id="OGZ77141.1"/>
    </source>
</evidence>
<accession>A0A1G2IRW2</accession>
<dbReference type="InterPro" id="IPR005651">
    <property type="entry name" value="Trm112-like"/>
</dbReference>
<dbReference type="Pfam" id="PF03966">
    <property type="entry name" value="Trm112p"/>
    <property type="match status" value="1"/>
</dbReference>
<dbReference type="Pfam" id="PF08241">
    <property type="entry name" value="Methyltransf_11"/>
    <property type="match status" value="1"/>
</dbReference>
<proteinExistence type="predicted"/>
<dbReference type="PANTHER" id="PTHR43591">
    <property type="entry name" value="METHYLTRANSFERASE"/>
    <property type="match status" value="1"/>
</dbReference>
<evidence type="ECO:0000259" key="1">
    <source>
        <dbReference type="Pfam" id="PF08241"/>
    </source>
</evidence>
<sequence>MYVKLDAEIIKTLCCPLCKEPLKIQDKEFICKVCASKYPSQDIPQRGLKDKVFDFRIHRPDYCMNRGLKNWLAVQNDYVNGYFERYTKKDDFLVFSNEVESLKEIYAKEFNIKGKVLDIGGGEGKLRQFIKRDNVPLYISVDPLINGFENFELRPNLLKAYPRLLEPCNFLACYAENLPFVKNTFDVVHIKSAMDHFSDPYLAIKEAYRVLKTGGILIISSTVFGGKSFSRAENRDTFLRRLVSDVVYKFRIGGFKNLIEAAINKALKKKGWATSHIFHWKYDDLIDLLHKNKFRIIKEHWQTFPLDMIVWLETKKII</sequence>
<dbReference type="AlphaFoldDB" id="A0A1G2IRW2"/>
<reference evidence="2 3" key="1">
    <citation type="journal article" date="2016" name="Nat. Commun.">
        <title>Thousands of microbial genomes shed light on interconnected biogeochemical processes in an aquifer system.</title>
        <authorList>
            <person name="Anantharaman K."/>
            <person name="Brown C.T."/>
            <person name="Hug L.A."/>
            <person name="Sharon I."/>
            <person name="Castelle C.J."/>
            <person name="Probst A.J."/>
            <person name="Thomas B.C."/>
            <person name="Singh A."/>
            <person name="Wilkins M.J."/>
            <person name="Karaoz U."/>
            <person name="Brodie E.L."/>
            <person name="Williams K.H."/>
            <person name="Hubbard S.S."/>
            <person name="Banfield J.F."/>
        </authorList>
    </citation>
    <scope>NUCLEOTIDE SEQUENCE [LARGE SCALE GENOMIC DNA]</scope>
</reference>
<feature type="domain" description="Methyltransferase type 11" evidence="1">
    <location>
        <begin position="117"/>
        <end position="219"/>
    </location>
</feature>
<dbReference type="InterPro" id="IPR013216">
    <property type="entry name" value="Methyltransf_11"/>
</dbReference>
<organism evidence="2 3">
    <name type="scientific">Candidatus Staskawiczbacteria bacterium RIFCSPLOWO2_12_FULL_37_15</name>
    <dbReference type="NCBI Taxonomy" id="1802218"/>
    <lineage>
        <taxon>Bacteria</taxon>
        <taxon>Candidatus Staskawicziibacteriota</taxon>
    </lineage>
</organism>
<dbReference type="Gene3D" id="3.40.50.150">
    <property type="entry name" value="Vaccinia Virus protein VP39"/>
    <property type="match status" value="1"/>
</dbReference>
<evidence type="ECO:0000313" key="3">
    <source>
        <dbReference type="Proteomes" id="UP000178632"/>
    </source>
</evidence>
<dbReference type="CDD" id="cd02440">
    <property type="entry name" value="AdoMet_MTases"/>
    <property type="match status" value="1"/>
</dbReference>
<protein>
    <recommendedName>
        <fullName evidence="1">Methyltransferase type 11 domain-containing protein</fullName>
    </recommendedName>
</protein>